<evidence type="ECO:0000313" key="2">
    <source>
        <dbReference type="EMBL" id="ELP32318.1"/>
    </source>
</evidence>
<reference evidence="2 3" key="1">
    <citation type="journal article" date="2013" name="Mar. Genomics">
        <title>Expression of sulfatases in Rhodopirellula baltica and the diversity of sulfatases in the genus Rhodopirellula.</title>
        <authorList>
            <person name="Wegner C.E."/>
            <person name="Richter-Heitmann T."/>
            <person name="Klindworth A."/>
            <person name="Klockow C."/>
            <person name="Richter M."/>
            <person name="Achstetter T."/>
            <person name="Glockner F.O."/>
            <person name="Harder J."/>
        </authorList>
    </citation>
    <scope>NUCLEOTIDE SEQUENCE [LARGE SCALE GENOMIC DNA]</scope>
    <source>
        <strain evidence="2 3">SWK14</strain>
    </source>
</reference>
<feature type="region of interest" description="Disordered" evidence="1">
    <location>
        <begin position="1"/>
        <end position="40"/>
    </location>
</feature>
<comment type="caution">
    <text evidence="2">The sequence shown here is derived from an EMBL/GenBank/DDBJ whole genome shotgun (WGS) entry which is preliminary data.</text>
</comment>
<protein>
    <submittedName>
        <fullName evidence="2">Uncharacterized protein</fullName>
    </submittedName>
</protein>
<dbReference type="AlphaFoldDB" id="L7CE73"/>
<evidence type="ECO:0000256" key="1">
    <source>
        <dbReference type="SAM" id="MobiDB-lite"/>
    </source>
</evidence>
<evidence type="ECO:0000313" key="3">
    <source>
        <dbReference type="Proteomes" id="UP000010959"/>
    </source>
</evidence>
<organism evidence="2 3">
    <name type="scientific">Rhodopirellula baltica SWK14</name>
    <dbReference type="NCBI Taxonomy" id="993516"/>
    <lineage>
        <taxon>Bacteria</taxon>
        <taxon>Pseudomonadati</taxon>
        <taxon>Planctomycetota</taxon>
        <taxon>Planctomycetia</taxon>
        <taxon>Pirellulales</taxon>
        <taxon>Pirellulaceae</taxon>
        <taxon>Rhodopirellula</taxon>
    </lineage>
</organism>
<proteinExistence type="predicted"/>
<gene>
    <name evidence="2" type="ORF">RBSWK_03748</name>
</gene>
<accession>L7CE73</accession>
<dbReference type="EMBL" id="AMWG01000109">
    <property type="protein sequence ID" value="ELP32318.1"/>
    <property type="molecule type" value="Genomic_DNA"/>
</dbReference>
<name>L7CE73_RHOBT</name>
<sequence length="40" mass="4606">MNNLAPMLSLFPPRSTTMRQNRKVGRSSDNQNRCRKPDTS</sequence>
<dbReference type="Proteomes" id="UP000010959">
    <property type="component" value="Unassembled WGS sequence"/>
</dbReference>